<evidence type="ECO:0000256" key="1">
    <source>
        <dbReference type="SAM" id="MobiDB-lite"/>
    </source>
</evidence>
<dbReference type="PANTHER" id="PTHR43329">
    <property type="entry name" value="EPOXIDE HYDROLASE"/>
    <property type="match status" value="1"/>
</dbReference>
<dbReference type="Proteomes" id="UP000013776">
    <property type="component" value="Unassembled WGS sequence"/>
</dbReference>
<feature type="region of interest" description="Disordered" evidence="1">
    <location>
        <begin position="1"/>
        <end position="21"/>
    </location>
</feature>
<dbReference type="InterPro" id="IPR029058">
    <property type="entry name" value="AB_hydrolase_fold"/>
</dbReference>
<evidence type="ECO:0000313" key="3">
    <source>
        <dbReference type="EMBL" id="CCG82636.1"/>
    </source>
</evidence>
<proteinExistence type="predicted"/>
<dbReference type="SUPFAM" id="SSF53474">
    <property type="entry name" value="alpha/beta-Hydrolases"/>
    <property type="match status" value="1"/>
</dbReference>
<dbReference type="Pfam" id="PF00561">
    <property type="entry name" value="Abhydrolase_1"/>
    <property type="match status" value="1"/>
</dbReference>
<dbReference type="OrthoDB" id="408373at2759"/>
<keyword evidence="4" id="KW-1185">Reference proteome</keyword>
<dbReference type="STRING" id="1097556.R4XGZ9"/>
<evidence type="ECO:0000313" key="4">
    <source>
        <dbReference type="Proteomes" id="UP000013776"/>
    </source>
</evidence>
<dbReference type="AlphaFoldDB" id="R4XGZ9"/>
<reference evidence="3 4" key="1">
    <citation type="journal article" date="2013" name="MBio">
        <title>Genome sequencing of the plant pathogen Taphrina deformans, the causal agent of peach leaf curl.</title>
        <authorList>
            <person name="Cisse O.H."/>
            <person name="Almeida J.M.G.C.F."/>
            <person name="Fonseca A."/>
            <person name="Kumar A.A."/>
            <person name="Salojaervi J."/>
            <person name="Overmyer K."/>
            <person name="Hauser P.M."/>
            <person name="Pagni M."/>
        </authorList>
    </citation>
    <scope>NUCLEOTIDE SEQUENCE [LARGE SCALE GENOMIC DNA]</scope>
    <source>
        <strain evidence="4">PYCC 5710 / ATCC 11124 / CBS 356.35 / IMI 108563 / JCM 9778 / NBRC 8474</strain>
    </source>
</reference>
<dbReference type="InterPro" id="IPR000073">
    <property type="entry name" value="AB_hydrolase_1"/>
</dbReference>
<protein>
    <submittedName>
        <fullName evidence="3">Epoxide hydrolase</fullName>
    </submittedName>
</protein>
<gene>
    <name evidence="3" type="ORF">TAPDE_002726</name>
</gene>
<accession>R4XGZ9</accession>
<dbReference type="VEuPathDB" id="FungiDB:TAPDE_002726"/>
<name>R4XGZ9_TAPDE</name>
<organism evidence="3 4">
    <name type="scientific">Taphrina deformans (strain PYCC 5710 / ATCC 11124 / CBS 356.35 / IMI 108563 / JCM 9778 / NBRC 8474)</name>
    <name type="common">Peach leaf curl fungus</name>
    <name type="synonym">Lalaria deformans</name>
    <dbReference type="NCBI Taxonomy" id="1097556"/>
    <lineage>
        <taxon>Eukaryota</taxon>
        <taxon>Fungi</taxon>
        <taxon>Dikarya</taxon>
        <taxon>Ascomycota</taxon>
        <taxon>Taphrinomycotina</taxon>
        <taxon>Taphrinomycetes</taxon>
        <taxon>Taphrinales</taxon>
        <taxon>Taphrinaceae</taxon>
        <taxon>Taphrina</taxon>
    </lineage>
</organism>
<feature type="domain" description="AB hydrolase-1" evidence="2">
    <location>
        <begin position="46"/>
        <end position="296"/>
    </location>
</feature>
<dbReference type="EMBL" id="CAHR02000094">
    <property type="protein sequence ID" value="CCG82636.1"/>
    <property type="molecule type" value="Genomic_DNA"/>
</dbReference>
<comment type="caution">
    <text evidence="3">The sequence shown here is derived from an EMBL/GenBank/DDBJ whole genome shotgun (WGS) entry which is preliminary data.</text>
</comment>
<evidence type="ECO:0000259" key="2">
    <source>
        <dbReference type="Pfam" id="PF00561"/>
    </source>
</evidence>
<dbReference type="eggNOG" id="KOG4178">
    <property type="taxonomic scope" value="Eukaryota"/>
</dbReference>
<sequence length="318" mass="35373">MPGYGRTRPEGQPPSATSTVKYSDGLEGYALVYRLHEEREKQTVVAAVIGHDMGSPVAATLALIRPDLFKSLVMMSSPFPGPPPPPSSSVPPATRAKKQAMADFASLDPPRKHYQVYFSGPDAEDDWLNSKQGLNHFYRGYYYYKSALHTKNKPHALGPQWDAKAMAELPEYYLMQAEASMSETVARGVPDVSRMREEMTWMPEEDLKVYVQEFTRSGFQAALNHYRTKLSGLDANQFAVFAGRKIVVPTTFISGEADWGNHQDPGGLQRMQSDQVVESGQFKGCTFIADAGHWLQQEQPEKTAGAILTFLEDCAWSP</sequence>
<dbReference type="GO" id="GO:0016787">
    <property type="term" value="F:hydrolase activity"/>
    <property type="evidence" value="ECO:0007669"/>
    <property type="project" value="UniProtKB-KW"/>
</dbReference>
<keyword evidence="3" id="KW-0378">Hydrolase</keyword>
<dbReference type="Gene3D" id="3.40.50.1820">
    <property type="entry name" value="alpha/beta hydrolase"/>
    <property type="match status" value="1"/>
</dbReference>